<dbReference type="Proteomes" id="UP000821845">
    <property type="component" value="Chromosome 7"/>
</dbReference>
<evidence type="ECO:0000313" key="2">
    <source>
        <dbReference type="Proteomes" id="UP000821845"/>
    </source>
</evidence>
<accession>A0ACB7RRT2</accession>
<sequence length="1132" mass="127367">MGVPRTWFWFVEFLCGMATWTLSSVLVLAMMSQINGPHGLAFIFRTNPTLVFTAMLIFNSAYILIGLFTSLFFDTPSLGLACGLILWTVSLLGPFLSIEWTARTVSAYIATKSGSKIAASMIPIHGLYFFFRIVEFYESYDVAFGWPAIYRKALGRDNVTPFTLMLCMGTSSFVFSLAIWYLEAVLPWTNVVPLPLHFPFMASYWNVVVEEVKVAGSQESSHSQEEGKENFEEEPKHLLLVLEAIDLCKVYRKKFAVDHLNMRLYYGQIFVLLGHNGAGKTTICNMLSGFLRPSYGTAIIEGFDLIKNHDDALESVRVCPQKNMLYDELTVYEHLYFFAIIQLIATETIAEQVEVILRTLHFGPHINSFPRSLPQGLKRKLCLAIAVIADPKVLILDEPTSGLDPQSRHEVWDLLQKMRRTCTILLTTHDMEEADVVGDRIAILAEGTIRCCGSSQFLKHRFGTGYHLDIAKMVRRCDVPGIVMVVKTYVPSVQLVSESAEMLRLSLGVTSSEGFVDMFRVLERFRVKLGIAIMSVSVTTMEDVYLRIADELMEEQAEIYTSGGLKQPQEPVDIKALREKCEGCVWRKSAMQVLVALLRKRCHYTRHQWMLPVLGIFAPALLLATQAIRESGKVKATAVVRDVYPYDLKVMYNFSIAAVITADEESVLVSQYYRQYIEQKGVPATRVRDITDYLLEVGVRSMEEYSQHVVGGSFFLIGKKSSKLRDQDEGVVQLGVSKDYEGRLAIAWYSGEVYHSAVIALNLIHTSLLRWTVGDDTASIKLRVRPQKQLEEAIAYDPDSPEVVQRQLERFTFGAMSLAMMTAACGLFPVVDRVSGCRQLQLLTGLSLRLYWLANFIFDYFIYSLSCCTFLSSMFYYYGAFFIEMMQPILLIFFCYGIAALPMSYLLTLVADTPTTGYALVLLASFFGAFMQSGSIAAGLLRSAAGLRFFLHNLLPLLRMMPSFAFMSAFGKTVAKSQIAYICSRATVDSYRRVCVEPAEGFSVAAKEERDNNEDFVEYCCPQFLKLGAKQLPDFSPNISDVTEVFFMLLEGIMFGALLLYLDGGGLDQIQEIFAPQKGSERVVPVHKSRDEDVDAEESRVRAEVLSGKLSKDVLGVLEFCKVRGHLHLYIK</sequence>
<protein>
    <submittedName>
        <fullName evidence="1">Uncharacterized protein</fullName>
    </submittedName>
</protein>
<evidence type="ECO:0000313" key="1">
    <source>
        <dbReference type="EMBL" id="KAH6925381.1"/>
    </source>
</evidence>
<proteinExistence type="predicted"/>
<keyword evidence="2" id="KW-1185">Reference proteome</keyword>
<reference evidence="1" key="1">
    <citation type="submission" date="2020-05" db="EMBL/GenBank/DDBJ databases">
        <title>Large-scale comparative analyses of tick genomes elucidate their genetic diversity and vector capacities.</title>
        <authorList>
            <person name="Jia N."/>
            <person name="Wang J."/>
            <person name="Shi W."/>
            <person name="Du L."/>
            <person name="Sun Y."/>
            <person name="Zhan W."/>
            <person name="Jiang J."/>
            <person name="Wang Q."/>
            <person name="Zhang B."/>
            <person name="Ji P."/>
            <person name="Sakyi L.B."/>
            <person name="Cui X."/>
            <person name="Yuan T."/>
            <person name="Jiang B."/>
            <person name="Yang W."/>
            <person name="Lam T.T.-Y."/>
            <person name="Chang Q."/>
            <person name="Ding S."/>
            <person name="Wang X."/>
            <person name="Zhu J."/>
            <person name="Ruan X."/>
            <person name="Zhao L."/>
            <person name="Wei J."/>
            <person name="Que T."/>
            <person name="Du C."/>
            <person name="Cheng J."/>
            <person name="Dai P."/>
            <person name="Han X."/>
            <person name="Huang E."/>
            <person name="Gao Y."/>
            <person name="Liu J."/>
            <person name="Shao H."/>
            <person name="Ye R."/>
            <person name="Li L."/>
            <person name="Wei W."/>
            <person name="Wang X."/>
            <person name="Wang C."/>
            <person name="Yang T."/>
            <person name="Huo Q."/>
            <person name="Li W."/>
            <person name="Guo W."/>
            <person name="Chen H."/>
            <person name="Zhou L."/>
            <person name="Ni X."/>
            <person name="Tian J."/>
            <person name="Zhou Y."/>
            <person name="Sheng Y."/>
            <person name="Liu T."/>
            <person name="Pan Y."/>
            <person name="Xia L."/>
            <person name="Li J."/>
            <person name="Zhao F."/>
            <person name="Cao W."/>
        </authorList>
    </citation>
    <scope>NUCLEOTIDE SEQUENCE</scope>
    <source>
        <strain evidence="1">Hyas-2018</strain>
    </source>
</reference>
<comment type="caution">
    <text evidence="1">The sequence shown here is derived from an EMBL/GenBank/DDBJ whole genome shotgun (WGS) entry which is preliminary data.</text>
</comment>
<organism evidence="1 2">
    <name type="scientific">Hyalomma asiaticum</name>
    <name type="common">Tick</name>
    <dbReference type="NCBI Taxonomy" id="266040"/>
    <lineage>
        <taxon>Eukaryota</taxon>
        <taxon>Metazoa</taxon>
        <taxon>Ecdysozoa</taxon>
        <taxon>Arthropoda</taxon>
        <taxon>Chelicerata</taxon>
        <taxon>Arachnida</taxon>
        <taxon>Acari</taxon>
        <taxon>Parasitiformes</taxon>
        <taxon>Ixodida</taxon>
        <taxon>Ixodoidea</taxon>
        <taxon>Ixodidae</taxon>
        <taxon>Hyalomminae</taxon>
        <taxon>Hyalomma</taxon>
    </lineage>
</organism>
<name>A0ACB7RRT2_HYAAI</name>
<dbReference type="EMBL" id="CM023487">
    <property type="protein sequence ID" value="KAH6925381.1"/>
    <property type="molecule type" value="Genomic_DNA"/>
</dbReference>
<gene>
    <name evidence="1" type="ORF">HPB50_004508</name>
</gene>